<name>A0A5B7HFP2_PORTR</name>
<keyword evidence="2" id="KW-1185">Reference proteome</keyword>
<evidence type="ECO:0000313" key="2">
    <source>
        <dbReference type="Proteomes" id="UP000324222"/>
    </source>
</evidence>
<evidence type="ECO:0000313" key="1">
    <source>
        <dbReference type="EMBL" id="MPC71200.1"/>
    </source>
</evidence>
<dbReference type="EMBL" id="VSRR010032482">
    <property type="protein sequence ID" value="MPC71200.1"/>
    <property type="molecule type" value="Genomic_DNA"/>
</dbReference>
<gene>
    <name evidence="1" type="ORF">E2C01_065472</name>
</gene>
<organism evidence="1 2">
    <name type="scientific">Portunus trituberculatus</name>
    <name type="common">Swimming crab</name>
    <name type="synonym">Neptunus trituberculatus</name>
    <dbReference type="NCBI Taxonomy" id="210409"/>
    <lineage>
        <taxon>Eukaryota</taxon>
        <taxon>Metazoa</taxon>
        <taxon>Ecdysozoa</taxon>
        <taxon>Arthropoda</taxon>
        <taxon>Crustacea</taxon>
        <taxon>Multicrustacea</taxon>
        <taxon>Malacostraca</taxon>
        <taxon>Eumalacostraca</taxon>
        <taxon>Eucarida</taxon>
        <taxon>Decapoda</taxon>
        <taxon>Pleocyemata</taxon>
        <taxon>Brachyura</taxon>
        <taxon>Eubrachyura</taxon>
        <taxon>Portunoidea</taxon>
        <taxon>Portunidae</taxon>
        <taxon>Portuninae</taxon>
        <taxon>Portunus</taxon>
    </lineage>
</organism>
<reference evidence="1 2" key="1">
    <citation type="submission" date="2019-05" db="EMBL/GenBank/DDBJ databases">
        <title>Another draft genome of Portunus trituberculatus and its Hox gene families provides insights of decapod evolution.</title>
        <authorList>
            <person name="Jeong J.-H."/>
            <person name="Song I."/>
            <person name="Kim S."/>
            <person name="Choi T."/>
            <person name="Kim D."/>
            <person name="Ryu S."/>
            <person name="Kim W."/>
        </authorList>
    </citation>
    <scope>NUCLEOTIDE SEQUENCE [LARGE SCALE GENOMIC DNA]</scope>
    <source>
        <tissue evidence="1">Muscle</tissue>
    </source>
</reference>
<comment type="caution">
    <text evidence="1">The sequence shown here is derived from an EMBL/GenBank/DDBJ whole genome shotgun (WGS) entry which is preliminary data.</text>
</comment>
<sequence>MESPGEEGAHAVIIHNMSIHINVNLIEVPACFHGLKRRMVGQMPSPQLLKVVTVKVPRITDPPPTLVS</sequence>
<protein>
    <submittedName>
        <fullName evidence="1">Uncharacterized protein</fullName>
    </submittedName>
</protein>
<accession>A0A5B7HFP2</accession>
<dbReference type="Proteomes" id="UP000324222">
    <property type="component" value="Unassembled WGS sequence"/>
</dbReference>
<proteinExistence type="predicted"/>
<dbReference type="AlphaFoldDB" id="A0A5B7HFP2"/>